<reference evidence="7 8" key="1">
    <citation type="submission" date="2014-04" db="EMBL/GenBank/DDBJ databases">
        <title>Evolutionary Origins and Diversification of the Mycorrhizal Mutualists.</title>
        <authorList>
            <consortium name="DOE Joint Genome Institute"/>
            <consortium name="Mycorrhizal Genomics Consortium"/>
            <person name="Kohler A."/>
            <person name="Kuo A."/>
            <person name="Nagy L.G."/>
            <person name="Floudas D."/>
            <person name="Copeland A."/>
            <person name="Barry K.W."/>
            <person name="Cichocki N."/>
            <person name="Veneault-Fourrey C."/>
            <person name="LaButti K."/>
            <person name="Lindquist E.A."/>
            <person name="Lipzen A."/>
            <person name="Lundell T."/>
            <person name="Morin E."/>
            <person name="Murat C."/>
            <person name="Riley R."/>
            <person name="Ohm R."/>
            <person name="Sun H."/>
            <person name="Tunlid A."/>
            <person name="Henrissat B."/>
            <person name="Grigoriev I.V."/>
            <person name="Hibbett D.S."/>
            <person name="Martin F."/>
        </authorList>
    </citation>
    <scope>NUCLEOTIDE SEQUENCE [LARGE SCALE GENOMIC DNA]</scope>
    <source>
        <strain evidence="7 8">Koide BX008</strain>
    </source>
</reference>
<feature type="domain" description="RRM" evidence="6">
    <location>
        <begin position="91"/>
        <end position="169"/>
    </location>
</feature>
<comment type="subcellular location">
    <subcellularLocation>
        <location evidence="1">Nucleus</location>
        <location evidence="1">Nucleolus</location>
    </subcellularLocation>
</comment>
<dbReference type="SMART" id="SM00360">
    <property type="entry name" value="RRM"/>
    <property type="match status" value="1"/>
</dbReference>
<protein>
    <recommendedName>
        <fullName evidence="6">RRM domain-containing protein</fullName>
    </recommendedName>
</protein>
<dbReference type="GO" id="GO:0005730">
    <property type="term" value="C:nucleolus"/>
    <property type="evidence" value="ECO:0007669"/>
    <property type="project" value="UniProtKB-SubCell"/>
</dbReference>
<evidence type="ECO:0000256" key="5">
    <source>
        <dbReference type="SAM" id="MobiDB-lite"/>
    </source>
</evidence>
<dbReference type="InterPro" id="IPR012677">
    <property type="entry name" value="Nucleotide-bd_a/b_plait_sf"/>
</dbReference>
<keyword evidence="2 4" id="KW-0694">RNA-binding</keyword>
<evidence type="ECO:0000256" key="2">
    <source>
        <dbReference type="ARBA" id="ARBA00022884"/>
    </source>
</evidence>
<dbReference type="PROSITE" id="PS50102">
    <property type="entry name" value="RRM"/>
    <property type="match status" value="1"/>
</dbReference>
<dbReference type="SUPFAM" id="SSF54928">
    <property type="entry name" value="RNA-binding domain, RBD"/>
    <property type="match status" value="1"/>
</dbReference>
<dbReference type="EMBL" id="KN818231">
    <property type="protein sequence ID" value="KIL67503.1"/>
    <property type="molecule type" value="Genomic_DNA"/>
</dbReference>
<dbReference type="CDD" id="cd12307">
    <property type="entry name" value="RRM_NIFK_like"/>
    <property type="match status" value="1"/>
</dbReference>
<dbReference type="OrthoDB" id="21467at2759"/>
<feature type="compositionally biased region" description="Acidic residues" evidence="5">
    <location>
        <begin position="27"/>
        <end position="37"/>
    </location>
</feature>
<gene>
    <name evidence="7" type="ORF">M378DRAFT_185584</name>
</gene>
<dbReference type="AlphaFoldDB" id="A0A0C2XF88"/>
<name>A0A0C2XF88_AMAMK</name>
<dbReference type="InterPro" id="IPR000504">
    <property type="entry name" value="RRM_dom"/>
</dbReference>
<evidence type="ECO:0000256" key="3">
    <source>
        <dbReference type="ARBA" id="ARBA00023242"/>
    </source>
</evidence>
<evidence type="ECO:0000256" key="1">
    <source>
        <dbReference type="ARBA" id="ARBA00004604"/>
    </source>
</evidence>
<organism evidence="7 8">
    <name type="scientific">Amanita muscaria (strain Koide BX008)</name>
    <dbReference type="NCBI Taxonomy" id="946122"/>
    <lineage>
        <taxon>Eukaryota</taxon>
        <taxon>Fungi</taxon>
        <taxon>Dikarya</taxon>
        <taxon>Basidiomycota</taxon>
        <taxon>Agaricomycotina</taxon>
        <taxon>Agaricomycetes</taxon>
        <taxon>Agaricomycetidae</taxon>
        <taxon>Agaricales</taxon>
        <taxon>Pluteineae</taxon>
        <taxon>Amanitaceae</taxon>
        <taxon>Amanita</taxon>
    </lineage>
</organism>
<keyword evidence="3" id="KW-0539">Nucleus</keyword>
<dbReference type="FunCoup" id="A0A0C2XF88">
    <property type="interactions" value="604"/>
</dbReference>
<dbReference type="HOGENOM" id="CLU_025741_0_0_1"/>
<dbReference type="InterPro" id="IPR035979">
    <property type="entry name" value="RBD_domain_sf"/>
</dbReference>
<dbReference type="InParanoid" id="A0A0C2XF88"/>
<keyword evidence="8" id="KW-1185">Reference proteome</keyword>
<dbReference type="PANTHER" id="PTHR46754">
    <property type="entry name" value="MKI67 FHA DOMAIN-INTERACTING NUCLEOLAR PHOSPHOPROTEIN"/>
    <property type="match status" value="1"/>
</dbReference>
<dbReference type="Gene3D" id="3.30.70.330">
    <property type="match status" value="1"/>
</dbReference>
<proteinExistence type="predicted"/>
<feature type="compositionally biased region" description="Acidic residues" evidence="5">
    <location>
        <begin position="47"/>
        <end position="58"/>
    </location>
</feature>
<accession>A0A0C2XF88</accession>
<feature type="compositionally biased region" description="Basic and acidic residues" evidence="5">
    <location>
        <begin position="201"/>
        <end position="214"/>
    </location>
</feature>
<evidence type="ECO:0000313" key="8">
    <source>
        <dbReference type="Proteomes" id="UP000054549"/>
    </source>
</evidence>
<dbReference type="Proteomes" id="UP000054549">
    <property type="component" value="Unassembled WGS sequence"/>
</dbReference>
<dbReference type="STRING" id="946122.A0A0C2XF88"/>
<sequence>MAASMLLPFFSVTDANGTGSDNPHELEESEESEESEEELRGFTTDSDSSDEEEKFEVEPIDIGKLPTVAKDDAVLQKKLERAKRQPTEDRGVLYIGRLPHGFFEDQLRGYFSQFGNVTRLRLSRNKKTGNSKHYAFLEFDSFAVAEIVAETMDNYLIMGHILRCKLIPKDQVHPQLWVGANRKWRKVPRARVARAAHNKKRTTDEQEKAEERLLKRQKARKRKIAEAGIDYDLDPVGYKRR</sequence>
<feature type="region of interest" description="Disordered" evidence="5">
    <location>
        <begin position="194"/>
        <end position="222"/>
    </location>
</feature>
<evidence type="ECO:0000256" key="4">
    <source>
        <dbReference type="PROSITE-ProRule" id="PRU00176"/>
    </source>
</evidence>
<dbReference type="Pfam" id="PF00076">
    <property type="entry name" value="RRM_1"/>
    <property type="match status" value="1"/>
</dbReference>
<dbReference type="GO" id="GO:0003723">
    <property type="term" value="F:RNA binding"/>
    <property type="evidence" value="ECO:0007669"/>
    <property type="project" value="UniProtKB-UniRule"/>
</dbReference>
<feature type="region of interest" description="Disordered" evidence="5">
    <location>
        <begin position="1"/>
        <end position="58"/>
    </location>
</feature>
<evidence type="ECO:0000313" key="7">
    <source>
        <dbReference type="EMBL" id="KIL67503.1"/>
    </source>
</evidence>
<evidence type="ECO:0000259" key="6">
    <source>
        <dbReference type="PROSITE" id="PS50102"/>
    </source>
</evidence>